<evidence type="ECO:0000256" key="1">
    <source>
        <dbReference type="PROSITE-ProRule" id="PRU00047"/>
    </source>
</evidence>
<feature type="region of interest" description="Disordered" evidence="3">
    <location>
        <begin position="1042"/>
        <end position="1094"/>
    </location>
</feature>
<accession>A0A6A4W9M6</accession>
<keyword evidence="1" id="KW-0862">Zinc</keyword>
<name>A0A6A4W9M6_AMPAM</name>
<organism evidence="5 6">
    <name type="scientific">Amphibalanus amphitrite</name>
    <name type="common">Striped barnacle</name>
    <name type="synonym">Balanus amphitrite</name>
    <dbReference type="NCBI Taxonomy" id="1232801"/>
    <lineage>
        <taxon>Eukaryota</taxon>
        <taxon>Metazoa</taxon>
        <taxon>Ecdysozoa</taxon>
        <taxon>Arthropoda</taxon>
        <taxon>Crustacea</taxon>
        <taxon>Multicrustacea</taxon>
        <taxon>Cirripedia</taxon>
        <taxon>Thoracica</taxon>
        <taxon>Thoracicalcarea</taxon>
        <taxon>Balanomorpha</taxon>
        <taxon>Balanoidea</taxon>
        <taxon>Balanidae</taxon>
        <taxon>Amphibalaninae</taxon>
        <taxon>Amphibalanus</taxon>
    </lineage>
</organism>
<feature type="coiled-coil region" evidence="2">
    <location>
        <begin position="1103"/>
        <end position="1130"/>
    </location>
</feature>
<sequence>MFGRGRGHDEYFGLAKEKGLDAYEAQVYATTRFTSSAFNQFTTIYKGYEGYVTAYSDLRETKDDCEEMRYMVKGQDYCLDLCGIIDVFSPVVEMMTKGQSLGHLLWACTKWWPKLRSILVAQAVNIREQVADTQSLRLSPELFPKLASHFMELSGAEPSFKNIALEEGWIIQQETAKDESGSSCRNEWFRCVDNGKMPESDAVDEFRVIKKDSCLEDEYEFRFGGVSVERNWRLVESRLSPAVQQLVARCGSAAHLVADTLLVADDLVKNHGPGQQAHITGQELWARPTDNAGFVTLHWVRTDRCGHEEPLEALPADSVRRMMVDYCRVMMDVWPDGAPWDTSFGVHLVPTGRPGSKTEFIEYRISLSRAELLAVRQLCPGLRAAVTALKAIKNILKESGVAIGDLKSYFMKTAALWVAQEPHGGPRTGVTDGVHRLLDWLERRLDDGVLPCFFYPAINVAAELTADQRQAIIGSLRLWYHHMMSGTHRQQCYLLMAWSVVDPADLADGEPMTSPVGDVTVTLDVTPLTRLLTDSDLDDLLGEPAAVAAWCRRERPAGLTAEPDTPRGRAELLLRPELLLRALVHSSVYKLPEMDGPTVVATAGLWRRRLQQLLSGDRLRAAYDAAVGRWPDRWQLLQHYLAEDDTQAARRIMTKRGTVSTNNIILTFDSTDLPSEIRVGYVKVRVRPFVPAPMRCFRCQRFGHTKDNCRGRPTCSKCASQDHTDETCDSETPRCVNCGEGQTPHSAYDRSCPAYVKEKEIMTIKATRNLSFKEAREVYNQSHPKTSYAQKEALRRGEEERKAREARRARLVQKALEAKEASSADSASGNSPQGDRDGGVEDEEQHCDEEEQTSEGPPHPHGQRWQLIEQQHQQLWKELELQHQQLWQELENPGNEERVRMDKEHEEERRHLEQKHGTEWQNLDERHYEERIELHQQHKEDTGCLNMPTEDQLRQLDLSHQQQWENIQQVFQQQWQQLEQRHQRESRELDERFPSIRSGEELDRQLEECRRKCHQLRQKLEKQLQEQEQDDQRQSLLARQKEEREQLLRQHEEDSRGLNAPAERQPQPQRSMAKGQRKEQSRRQRRQRAVLEQQHAAQWAGLRKKLRTQRNKMERRHQQETQELEELFRTVRSGERFPSVQSERRTPSVQSGLNRLLNEFRGIFQQLGAQLEEQLQEYEHED</sequence>
<dbReference type="GO" id="GO:0008270">
    <property type="term" value="F:zinc ion binding"/>
    <property type="evidence" value="ECO:0007669"/>
    <property type="project" value="UniProtKB-KW"/>
</dbReference>
<feature type="compositionally biased region" description="Polar residues" evidence="3">
    <location>
        <begin position="779"/>
        <end position="789"/>
    </location>
</feature>
<comment type="caution">
    <text evidence="5">The sequence shown here is derived from an EMBL/GenBank/DDBJ whole genome shotgun (WGS) entry which is preliminary data.</text>
</comment>
<feature type="domain" description="CCHC-type" evidence="4">
    <location>
        <begin position="695"/>
        <end position="710"/>
    </location>
</feature>
<protein>
    <recommendedName>
        <fullName evidence="4">CCHC-type domain-containing protein</fullName>
    </recommendedName>
</protein>
<keyword evidence="2" id="KW-0175">Coiled coil</keyword>
<proteinExistence type="predicted"/>
<reference evidence="5 6" key="1">
    <citation type="submission" date="2019-07" db="EMBL/GenBank/DDBJ databases">
        <title>Draft genome assembly of a fouling barnacle, Amphibalanus amphitrite (Darwin, 1854): The first reference genome for Thecostraca.</title>
        <authorList>
            <person name="Kim W."/>
        </authorList>
    </citation>
    <scope>NUCLEOTIDE SEQUENCE [LARGE SCALE GENOMIC DNA]</scope>
    <source>
        <strain evidence="5">SNU_AA5</strain>
        <tissue evidence="5">Soma without cirri and trophi</tissue>
    </source>
</reference>
<dbReference type="AlphaFoldDB" id="A0A6A4W9M6"/>
<evidence type="ECO:0000259" key="4">
    <source>
        <dbReference type="PROSITE" id="PS50158"/>
    </source>
</evidence>
<dbReference type="Proteomes" id="UP000440578">
    <property type="component" value="Unassembled WGS sequence"/>
</dbReference>
<keyword evidence="1" id="KW-0479">Metal-binding</keyword>
<dbReference type="InterPro" id="IPR036875">
    <property type="entry name" value="Znf_CCHC_sf"/>
</dbReference>
<gene>
    <name evidence="5" type="ORF">FJT64_027057</name>
</gene>
<evidence type="ECO:0000256" key="3">
    <source>
        <dbReference type="SAM" id="MobiDB-lite"/>
    </source>
</evidence>
<feature type="compositionally biased region" description="Acidic residues" evidence="3">
    <location>
        <begin position="840"/>
        <end position="853"/>
    </location>
</feature>
<keyword evidence="6" id="KW-1185">Reference proteome</keyword>
<evidence type="ECO:0000256" key="2">
    <source>
        <dbReference type="SAM" id="Coils"/>
    </source>
</evidence>
<feature type="compositionally biased region" description="Basic and acidic residues" evidence="3">
    <location>
        <begin position="792"/>
        <end position="808"/>
    </location>
</feature>
<feature type="region of interest" description="Disordered" evidence="3">
    <location>
        <begin position="778"/>
        <end position="863"/>
    </location>
</feature>
<evidence type="ECO:0000313" key="5">
    <source>
        <dbReference type="EMBL" id="KAF0300444.1"/>
    </source>
</evidence>
<feature type="coiled-coil region" evidence="2">
    <location>
        <begin position="999"/>
        <end position="1037"/>
    </location>
</feature>
<evidence type="ECO:0000313" key="6">
    <source>
        <dbReference type="Proteomes" id="UP000440578"/>
    </source>
</evidence>
<dbReference type="OrthoDB" id="7249367at2759"/>
<feature type="compositionally biased region" description="Basic and acidic residues" evidence="3">
    <location>
        <begin position="1042"/>
        <end position="1056"/>
    </location>
</feature>
<dbReference type="SUPFAM" id="SSF57756">
    <property type="entry name" value="Retrovirus zinc finger-like domains"/>
    <property type="match status" value="1"/>
</dbReference>
<dbReference type="EMBL" id="VIIS01001263">
    <property type="protein sequence ID" value="KAF0300444.1"/>
    <property type="molecule type" value="Genomic_DNA"/>
</dbReference>
<dbReference type="InterPro" id="IPR001878">
    <property type="entry name" value="Znf_CCHC"/>
</dbReference>
<dbReference type="GO" id="GO:0003676">
    <property type="term" value="F:nucleic acid binding"/>
    <property type="evidence" value="ECO:0007669"/>
    <property type="project" value="InterPro"/>
</dbReference>
<dbReference type="Gene3D" id="1.10.1410.40">
    <property type="match status" value="1"/>
</dbReference>
<dbReference type="PROSITE" id="PS50158">
    <property type="entry name" value="ZF_CCHC"/>
    <property type="match status" value="1"/>
</dbReference>
<keyword evidence="1" id="KW-0863">Zinc-finger</keyword>